<dbReference type="CDD" id="cd02933">
    <property type="entry name" value="OYE_like_FMN"/>
    <property type="match status" value="1"/>
</dbReference>
<comment type="caution">
    <text evidence="5">The sequence shown here is derived from an EMBL/GenBank/DDBJ whole genome shotgun (WGS) entry which is preliminary data.</text>
</comment>
<protein>
    <submittedName>
        <fullName evidence="5">Alkene reductase</fullName>
    </submittedName>
</protein>
<dbReference type="PANTHER" id="PTHR22893:SF91">
    <property type="entry name" value="NADPH DEHYDROGENASE 2-RELATED"/>
    <property type="match status" value="1"/>
</dbReference>
<dbReference type="RefSeq" id="WP_133325631.1">
    <property type="nucleotide sequence ID" value="NZ_SMYL01000001.1"/>
</dbReference>
<dbReference type="GO" id="GO:0010181">
    <property type="term" value="F:FMN binding"/>
    <property type="evidence" value="ECO:0007669"/>
    <property type="project" value="InterPro"/>
</dbReference>
<dbReference type="Pfam" id="PF00724">
    <property type="entry name" value="Oxidored_FMN"/>
    <property type="match status" value="1"/>
</dbReference>
<name>A0A4R5W6G5_9BURK</name>
<evidence type="ECO:0000256" key="1">
    <source>
        <dbReference type="ARBA" id="ARBA00001917"/>
    </source>
</evidence>
<dbReference type="AlphaFoldDB" id="A0A4R5W6G5"/>
<dbReference type="Proteomes" id="UP000294829">
    <property type="component" value="Unassembled WGS sequence"/>
</dbReference>
<comment type="similarity">
    <text evidence="2">Belongs to the NADH:flavin oxidoreductase/NADH oxidase family.</text>
</comment>
<evidence type="ECO:0000256" key="3">
    <source>
        <dbReference type="ARBA" id="ARBA00023002"/>
    </source>
</evidence>
<dbReference type="InterPro" id="IPR013785">
    <property type="entry name" value="Aldolase_TIM"/>
</dbReference>
<evidence type="ECO:0000313" key="6">
    <source>
        <dbReference type="Proteomes" id="UP000294829"/>
    </source>
</evidence>
<evidence type="ECO:0000259" key="4">
    <source>
        <dbReference type="Pfam" id="PF00724"/>
    </source>
</evidence>
<dbReference type="GO" id="GO:0016628">
    <property type="term" value="F:oxidoreductase activity, acting on the CH-CH group of donors, NAD or NADP as acceptor"/>
    <property type="evidence" value="ECO:0007669"/>
    <property type="project" value="UniProtKB-ARBA"/>
</dbReference>
<dbReference type="NCBIfam" id="NF007899">
    <property type="entry name" value="PRK10605.1"/>
    <property type="match status" value="1"/>
</dbReference>
<gene>
    <name evidence="5" type="ORF">E2I14_04065</name>
</gene>
<keyword evidence="3" id="KW-0560">Oxidoreductase</keyword>
<accession>A0A4R5W6G5</accession>
<dbReference type="SUPFAM" id="SSF51395">
    <property type="entry name" value="FMN-linked oxidoreductases"/>
    <property type="match status" value="1"/>
</dbReference>
<dbReference type="OrthoDB" id="8521686at2"/>
<dbReference type="FunFam" id="3.20.20.70:FF:000059">
    <property type="entry name" value="N-ethylmaleimide reductase, FMN-linked"/>
    <property type="match status" value="1"/>
</dbReference>
<dbReference type="InterPro" id="IPR001155">
    <property type="entry name" value="OxRdtase_FMN_N"/>
</dbReference>
<dbReference type="GO" id="GO:0005829">
    <property type="term" value="C:cytosol"/>
    <property type="evidence" value="ECO:0007669"/>
    <property type="project" value="UniProtKB-ARBA"/>
</dbReference>
<comment type="cofactor">
    <cofactor evidence="1">
        <name>FMN</name>
        <dbReference type="ChEBI" id="CHEBI:58210"/>
    </cofactor>
</comment>
<dbReference type="EMBL" id="SMYL01000001">
    <property type="protein sequence ID" value="TDK68717.1"/>
    <property type="molecule type" value="Genomic_DNA"/>
</dbReference>
<sequence length="364" mass="39425">MYKKLLSPVKTGSIQLNNRVVMAPLTRSRAGAGDVPRELNVQYYKQRATAGLIVTEASQVSRQGQGYAWTPGIYTDAQEAGWAKVVDAVHAEGGHIALQLWHVGRISHPLLQENGAQPVAPSAIVPENSRSFVILPDGTPSNVAPEMPRALENSEIPGIVAQYRQAAQRAKRAGFDLVEVHAANGYLLQQFMATNSNQRTDNYGGSLENRARLTLEVVDAAIAEIGADRVGIRLSPHFNAHGIADAEPEAMALYLLKALSERGIAYVHIAEPDWVGGPVLSDEFRQQMRAAFNGTLICCGNYSAEEGNALIEQGLADAVAFGRPFIANPDLVARFAQGAELNTPDRDTFYGGNEKGYTDYPFLK</sequence>
<reference evidence="5 6" key="1">
    <citation type="submission" date="2019-03" db="EMBL/GenBank/DDBJ databases">
        <title>Sapientia aquatica gen. nov., sp. nov., isolated from a crater lake.</title>
        <authorList>
            <person name="Felfoldi T."/>
            <person name="Szabo A."/>
            <person name="Toth E."/>
            <person name="Schumann P."/>
            <person name="Keki Z."/>
            <person name="Marialigeti K."/>
            <person name="Mathe I."/>
        </authorList>
    </citation>
    <scope>NUCLEOTIDE SEQUENCE [LARGE SCALE GENOMIC DNA]</scope>
    <source>
        <strain evidence="5 6">SA-152</strain>
    </source>
</reference>
<organism evidence="5 6">
    <name type="scientific">Sapientia aquatica</name>
    <dbReference type="NCBI Taxonomy" id="1549640"/>
    <lineage>
        <taxon>Bacteria</taxon>
        <taxon>Pseudomonadati</taxon>
        <taxon>Pseudomonadota</taxon>
        <taxon>Betaproteobacteria</taxon>
        <taxon>Burkholderiales</taxon>
        <taxon>Oxalobacteraceae</taxon>
        <taxon>Sapientia</taxon>
    </lineage>
</organism>
<dbReference type="PANTHER" id="PTHR22893">
    <property type="entry name" value="NADH OXIDOREDUCTASE-RELATED"/>
    <property type="match status" value="1"/>
</dbReference>
<proteinExistence type="inferred from homology"/>
<keyword evidence="6" id="KW-1185">Reference proteome</keyword>
<dbReference type="Gene3D" id="3.20.20.70">
    <property type="entry name" value="Aldolase class I"/>
    <property type="match status" value="1"/>
</dbReference>
<feature type="domain" description="NADH:flavin oxidoreductase/NADH oxidase N-terminal" evidence="4">
    <location>
        <begin position="4"/>
        <end position="342"/>
    </location>
</feature>
<dbReference type="InterPro" id="IPR045247">
    <property type="entry name" value="Oye-like"/>
</dbReference>
<evidence type="ECO:0000256" key="2">
    <source>
        <dbReference type="ARBA" id="ARBA00005979"/>
    </source>
</evidence>
<evidence type="ECO:0000313" key="5">
    <source>
        <dbReference type="EMBL" id="TDK68717.1"/>
    </source>
</evidence>